<dbReference type="VEuPathDB" id="FungiDB:LELG_03712"/>
<dbReference type="GO" id="GO:0005634">
    <property type="term" value="C:nucleus"/>
    <property type="evidence" value="ECO:0007669"/>
    <property type="project" value="TreeGrafter"/>
</dbReference>
<dbReference type="PANTHER" id="PTHR47339:SF1">
    <property type="entry name" value="CELL DIVISION CONTROL PROTEIN 24"/>
    <property type="match status" value="1"/>
</dbReference>
<dbReference type="HOGENOM" id="CLU_007879_0_0_1"/>
<dbReference type="eggNOG" id="KOG3519">
    <property type="taxonomic scope" value="Eukaryota"/>
</dbReference>
<dbReference type="CDD" id="cd05992">
    <property type="entry name" value="PB1"/>
    <property type="match status" value="1"/>
</dbReference>
<dbReference type="GO" id="GO:0031106">
    <property type="term" value="P:septin ring organization"/>
    <property type="evidence" value="ECO:0007669"/>
    <property type="project" value="TreeGrafter"/>
</dbReference>
<dbReference type="InterPro" id="IPR000270">
    <property type="entry name" value="PB1_dom"/>
</dbReference>
<dbReference type="SUPFAM" id="SSF54277">
    <property type="entry name" value="CAD &amp; PB1 domains"/>
    <property type="match status" value="1"/>
</dbReference>
<evidence type="ECO:0000259" key="3">
    <source>
        <dbReference type="PROSITE" id="PS51745"/>
    </source>
</evidence>
<dbReference type="InterPro" id="IPR001331">
    <property type="entry name" value="GDS_CDC24_CS"/>
</dbReference>
<feature type="compositionally biased region" description="Low complexity" evidence="1">
    <location>
        <begin position="782"/>
        <end position="806"/>
    </location>
</feature>
<dbReference type="CDD" id="cd00160">
    <property type="entry name" value="RhoGEF"/>
    <property type="match status" value="1"/>
</dbReference>
<evidence type="ECO:0000259" key="2">
    <source>
        <dbReference type="PROSITE" id="PS50010"/>
    </source>
</evidence>
<dbReference type="InterPro" id="IPR053793">
    <property type="entry name" value="PB1-like"/>
</dbReference>
<dbReference type="OrthoDB" id="1594986at2759"/>
<name>A5E275_LODEL</name>
<dbReference type="InterPro" id="IPR035899">
    <property type="entry name" value="DBL_dom_sf"/>
</dbReference>
<evidence type="ECO:0000313" key="5">
    <source>
        <dbReference type="Proteomes" id="UP000001996"/>
    </source>
</evidence>
<protein>
    <recommendedName>
        <fullName evidence="6">DH domain-containing protein</fullName>
    </recommendedName>
</protein>
<dbReference type="GO" id="GO:0005737">
    <property type="term" value="C:cytoplasm"/>
    <property type="evidence" value="ECO:0007669"/>
    <property type="project" value="TreeGrafter"/>
</dbReference>
<organism evidence="4 5">
    <name type="scientific">Lodderomyces elongisporus (strain ATCC 11503 / CBS 2605 / JCM 1781 / NBRC 1676 / NRRL YB-4239)</name>
    <name type="common">Yeast</name>
    <name type="synonym">Saccharomyces elongisporus</name>
    <dbReference type="NCBI Taxonomy" id="379508"/>
    <lineage>
        <taxon>Eukaryota</taxon>
        <taxon>Fungi</taxon>
        <taxon>Dikarya</taxon>
        <taxon>Ascomycota</taxon>
        <taxon>Saccharomycotina</taxon>
        <taxon>Pichiomycetes</taxon>
        <taxon>Debaryomycetaceae</taxon>
        <taxon>Candida/Lodderomyces clade</taxon>
        <taxon>Lodderomyces</taxon>
    </lineage>
</organism>
<gene>
    <name evidence="4" type="ORF">LELG_03712</name>
</gene>
<dbReference type="GO" id="GO:0030010">
    <property type="term" value="P:establishment of cell polarity"/>
    <property type="evidence" value="ECO:0007669"/>
    <property type="project" value="TreeGrafter"/>
</dbReference>
<feature type="region of interest" description="Disordered" evidence="1">
    <location>
        <begin position="140"/>
        <end position="163"/>
    </location>
</feature>
<feature type="region of interest" description="Disordered" evidence="1">
    <location>
        <begin position="732"/>
        <end position="835"/>
    </location>
</feature>
<dbReference type="InterPro" id="IPR033511">
    <property type="entry name" value="Cdc24/Scd1_PH_dom"/>
</dbReference>
<dbReference type="Pfam" id="PF06395">
    <property type="entry name" value="CDC24"/>
    <property type="match status" value="1"/>
</dbReference>
<reference evidence="4 5" key="1">
    <citation type="journal article" date="2009" name="Nature">
        <title>Evolution of pathogenicity and sexual reproduction in eight Candida genomes.</title>
        <authorList>
            <person name="Butler G."/>
            <person name="Rasmussen M.D."/>
            <person name="Lin M.F."/>
            <person name="Santos M.A."/>
            <person name="Sakthikumar S."/>
            <person name="Munro C.A."/>
            <person name="Rheinbay E."/>
            <person name="Grabherr M."/>
            <person name="Forche A."/>
            <person name="Reedy J.L."/>
            <person name="Agrafioti I."/>
            <person name="Arnaud M.B."/>
            <person name="Bates S."/>
            <person name="Brown A.J."/>
            <person name="Brunke S."/>
            <person name="Costanzo M.C."/>
            <person name="Fitzpatrick D.A."/>
            <person name="de Groot P.W."/>
            <person name="Harris D."/>
            <person name="Hoyer L.L."/>
            <person name="Hube B."/>
            <person name="Klis F.M."/>
            <person name="Kodira C."/>
            <person name="Lennard N."/>
            <person name="Logue M.E."/>
            <person name="Martin R."/>
            <person name="Neiman A.M."/>
            <person name="Nikolaou E."/>
            <person name="Quail M.A."/>
            <person name="Quinn J."/>
            <person name="Santos M.C."/>
            <person name="Schmitzberger F.F."/>
            <person name="Sherlock G."/>
            <person name="Shah P."/>
            <person name="Silverstein K.A."/>
            <person name="Skrzypek M.S."/>
            <person name="Soll D."/>
            <person name="Staggs R."/>
            <person name="Stansfield I."/>
            <person name="Stumpf M.P."/>
            <person name="Sudbery P.E."/>
            <person name="Srikantha T."/>
            <person name="Zeng Q."/>
            <person name="Berman J."/>
            <person name="Berriman M."/>
            <person name="Heitman J."/>
            <person name="Gow N.A."/>
            <person name="Lorenz M.C."/>
            <person name="Birren B.W."/>
            <person name="Kellis M."/>
            <person name="Cuomo C.A."/>
        </authorList>
    </citation>
    <scope>NUCLEOTIDE SEQUENCE [LARGE SCALE GENOMIC DNA]</scope>
    <source>
        <strain evidence="5">ATCC 11503 / BCRC 21390 / CBS 2605 / JCM 1781 / NBRC 1676 / NRRL YB-4239</strain>
    </source>
</reference>
<evidence type="ECO:0000256" key="1">
    <source>
        <dbReference type="SAM" id="MobiDB-lite"/>
    </source>
</evidence>
<dbReference type="PROSITE" id="PS50010">
    <property type="entry name" value="DH_2"/>
    <property type="match status" value="1"/>
</dbReference>
<keyword evidence="5" id="KW-1185">Reference proteome</keyword>
<accession>A5E275</accession>
<feature type="region of interest" description="Disordered" evidence="1">
    <location>
        <begin position="643"/>
        <end position="666"/>
    </location>
</feature>
<feature type="compositionally biased region" description="Polar residues" evidence="1">
    <location>
        <begin position="29"/>
        <end position="44"/>
    </location>
</feature>
<dbReference type="PROSITE" id="PS51745">
    <property type="entry name" value="PB1"/>
    <property type="match status" value="1"/>
</dbReference>
<feature type="domain" description="DH" evidence="2">
    <location>
        <begin position="320"/>
        <end position="507"/>
    </location>
</feature>
<dbReference type="AlphaFoldDB" id="A5E275"/>
<dbReference type="FunCoup" id="A5E275">
    <property type="interactions" value="94"/>
</dbReference>
<dbReference type="STRING" id="379508.A5E275"/>
<dbReference type="InParanoid" id="A5E275"/>
<dbReference type="OMA" id="NTHASQY"/>
<feature type="compositionally biased region" description="Low complexity" evidence="1">
    <location>
        <begin position="819"/>
        <end position="835"/>
    </location>
</feature>
<feature type="domain" description="PB1" evidence="3">
    <location>
        <begin position="862"/>
        <end position="949"/>
    </location>
</feature>
<dbReference type="Proteomes" id="UP000001996">
    <property type="component" value="Unassembled WGS sequence"/>
</dbReference>
<dbReference type="GO" id="GO:0035556">
    <property type="term" value="P:intracellular signal transduction"/>
    <property type="evidence" value="ECO:0007669"/>
    <property type="project" value="InterPro"/>
</dbReference>
<dbReference type="KEGG" id="lel:PVL30_004542"/>
<dbReference type="SUPFAM" id="SSF48065">
    <property type="entry name" value="DBL homology domain (DH-domain)"/>
    <property type="match status" value="1"/>
</dbReference>
<dbReference type="InterPro" id="IPR011993">
    <property type="entry name" value="PH-like_dom_sf"/>
</dbReference>
<feature type="region of interest" description="Disordered" evidence="1">
    <location>
        <begin position="23"/>
        <end position="44"/>
    </location>
</feature>
<proteinExistence type="predicted"/>
<feature type="compositionally biased region" description="Low complexity" evidence="1">
    <location>
        <begin position="758"/>
        <end position="774"/>
    </location>
</feature>
<dbReference type="GO" id="GO:0000935">
    <property type="term" value="C:division septum"/>
    <property type="evidence" value="ECO:0007669"/>
    <property type="project" value="TreeGrafter"/>
</dbReference>
<dbReference type="SMART" id="SM00666">
    <property type="entry name" value="PB1"/>
    <property type="match status" value="1"/>
</dbReference>
<dbReference type="Pfam" id="PF00621">
    <property type="entry name" value="RhoGEF"/>
    <property type="match status" value="1"/>
</dbReference>
<dbReference type="InterPro" id="IPR010481">
    <property type="entry name" value="Cdc24/Scd1_N"/>
</dbReference>
<dbReference type="GO" id="GO:0043332">
    <property type="term" value="C:mating projection tip"/>
    <property type="evidence" value="ECO:0007669"/>
    <property type="project" value="TreeGrafter"/>
</dbReference>
<dbReference type="GeneID" id="5231865"/>
<dbReference type="Pfam" id="PF00564">
    <property type="entry name" value="PB1"/>
    <property type="match status" value="1"/>
</dbReference>
<feature type="region of interest" description="Disordered" evidence="1">
    <location>
        <begin position="578"/>
        <end position="617"/>
    </location>
</feature>
<dbReference type="GO" id="GO:0005085">
    <property type="term" value="F:guanyl-nucleotide exchange factor activity"/>
    <property type="evidence" value="ECO:0007669"/>
    <property type="project" value="InterPro"/>
</dbReference>
<dbReference type="PROSITE" id="PS00741">
    <property type="entry name" value="DH_1"/>
    <property type="match status" value="1"/>
</dbReference>
<dbReference type="InterPro" id="IPR000219">
    <property type="entry name" value="DH_dom"/>
</dbReference>
<dbReference type="Gene3D" id="1.20.900.10">
    <property type="entry name" value="Dbl homology (DH) domain"/>
    <property type="match status" value="1"/>
</dbReference>
<dbReference type="Gene3D" id="3.10.20.90">
    <property type="entry name" value="Phosphatidylinositol 3-kinase Catalytic Subunit, Chain A, domain 1"/>
    <property type="match status" value="1"/>
</dbReference>
<dbReference type="SMART" id="SM00325">
    <property type="entry name" value="RhoGEF"/>
    <property type="match status" value="1"/>
</dbReference>
<feature type="compositionally biased region" description="Polar residues" evidence="1">
    <location>
        <begin position="602"/>
        <end position="617"/>
    </location>
</feature>
<dbReference type="Pfam" id="PF15411">
    <property type="entry name" value="PH_10"/>
    <property type="match status" value="1"/>
</dbReference>
<dbReference type="Gene3D" id="2.30.29.30">
    <property type="entry name" value="Pleckstrin-homology domain (PH domain)/Phosphotyrosine-binding domain (PTB)"/>
    <property type="match status" value="1"/>
</dbReference>
<dbReference type="CDD" id="cd13246">
    <property type="entry name" value="PH_Scd1"/>
    <property type="match status" value="1"/>
</dbReference>
<evidence type="ECO:0008006" key="6">
    <source>
        <dbReference type="Google" id="ProtNLM"/>
    </source>
</evidence>
<sequence>MDKHHHSHPPAFRSFSTHSALSLSSSSTMNTGTPTPSASRINLSGPSFNLNNFNKQSDYKEHLFYKCEVLKQRLLKIDGMKPYMHMAFQAAEKLSEQQALSLAQERDLANGAGARLEMGMGIDLERLSIQSNASSLLQSSSSVHQTQPLSTQNTQHSANTTLRNSSHSYNGLVVNDTLLTFAAGVLPANISVDPVTQIWKLFQQGSPLCLIFNHVMTNKEQQLTIVTSDDLRICKKSVYDFLSGCKLFLDYKDDEYFTISDVFSSNTQDLLKVITFINKVLDNHSANQSKSDLTYDGNNEEQVLQEGKEFSNLNVQITDERSKVFREIIETERKYVLDLELLLTYRNKLLEAEVLSQEQIHMLFPNITEIVDFQRRFLNGLESNINVPVKYQRLGSVFIHASLGPFKAYEPWTIGQLAANDLIIKEAANLRKSSTLIDPGFELQSFILKPIQRLCKYPLLLKELIKHSPEASSKSSDAINDPSQSSINELYVARTAMKEVANQVNEAQRRAENVEYMHKLMERVKDWRGFNLRDQGELLHHGVVGIKDSEVEKEYVAYLFEKIIFFFMEVELEREKLEKKPEKKSKFGSRKKSSSSASYSSLGTPHSSTSNLLDSLNGKTDRSLTPLELRGRVYIREIYNISSSPSSSSSTSTNTSTNTSASANTSSPNGYTLIISWSGKKESGSFTLKYRLEETRNQWEQSLRNLYTMEMNNSINKKLRDSQSSFATNDSTIYEYTGNPNNTESPQQLYFNGNGASQQQQQQPRHFSSSSTHSMMHHRLSHGNAMNNNTAATTSNNNNGNNTHASQYRTKSGDFSRHSSSSTTLSYSNSNANTSTALSSATTMTTTTATAATGSGASTEDSISIKVIHNTSELPEPLIVSPGISFTDLYSKINNWVSSKGGKEEGTTTISKIRYKDEDGDFVVMDSNEDWNLAMDEMDAQRSLTIWVS</sequence>
<dbReference type="EMBL" id="CH981528">
    <property type="protein sequence ID" value="EDK45533.1"/>
    <property type="molecule type" value="Genomic_DNA"/>
</dbReference>
<dbReference type="InterPro" id="IPR053026">
    <property type="entry name" value="CDC42_GEF"/>
</dbReference>
<evidence type="ECO:0000313" key="4">
    <source>
        <dbReference type="EMBL" id="EDK45533.1"/>
    </source>
</evidence>
<feature type="compositionally biased region" description="Polar residues" evidence="1">
    <location>
        <begin position="732"/>
        <end position="757"/>
    </location>
</feature>
<dbReference type="PANTHER" id="PTHR47339">
    <property type="entry name" value="CELL DIVISION CONTROL PROTEIN 24"/>
    <property type="match status" value="1"/>
</dbReference>
<feature type="compositionally biased region" description="Polar residues" evidence="1">
    <location>
        <begin position="143"/>
        <end position="163"/>
    </location>
</feature>